<feature type="compositionally biased region" description="Pro residues" evidence="5">
    <location>
        <begin position="626"/>
        <end position="636"/>
    </location>
</feature>
<dbReference type="GO" id="GO:0006397">
    <property type="term" value="P:mRNA processing"/>
    <property type="evidence" value="ECO:0007669"/>
    <property type="project" value="UniProtKB-KW"/>
</dbReference>
<feature type="compositionally biased region" description="Polar residues" evidence="5">
    <location>
        <begin position="236"/>
        <end position="247"/>
    </location>
</feature>
<evidence type="ECO:0000256" key="3">
    <source>
        <dbReference type="ARBA" id="ARBA00022490"/>
    </source>
</evidence>
<feature type="region of interest" description="Disordered" evidence="5">
    <location>
        <begin position="579"/>
        <end position="682"/>
    </location>
</feature>
<dbReference type="Proteomes" id="UP000736335">
    <property type="component" value="Unassembled WGS sequence"/>
</dbReference>
<protein>
    <submittedName>
        <fullName evidence="6">Uncharacterized protein</fullName>
    </submittedName>
</protein>
<dbReference type="Gene3D" id="2.30.29.30">
    <property type="entry name" value="Pleckstrin-homology domain (PH domain)/Phosphotyrosine-binding domain (PTB)"/>
    <property type="match status" value="1"/>
</dbReference>
<evidence type="ECO:0000313" key="7">
    <source>
        <dbReference type="Proteomes" id="UP000736335"/>
    </source>
</evidence>
<reference evidence="6" key="1">
    <citation type="journal article" date="2020" name="Nat. Commun.">
        <title>Large-scale genome sequencing of mycorrhizal fungi provides insights into the early evolution of symbiotic traits.</title>
        <authorList>
            <person name="Miyauchi S."/>
            <person name="Kiss E."/>
            <person name="Kuo A."/>
            <person name="Drula E."/>
            <person name="Kohler A."/>
            <person name="Sanchez-Garcia M."/>
            <person name="Morin E."/>
            <person name="Andreopoulos B."/>
            <person name="Barry K.W."/>
            <person name="Bonito G."/>
            <person name="Buee M."/>
            <person name="Carver A."/>
            <person name="Chen C."/>
            <person name="Cichocki N."/>
            <person name="Clum A."/>
            <person name="Culley D."/>
            <person name="Crous P.W."/>
            <person name="Fauchery L."/>
            <person name="Girlanda M."/>
            <person name="Hayes R.D."/>
            <person name="Keri Z."/>
            <person name="LaButti K."/>
            <person name="Lipzen A."/>
            <person name="Lombard V."/>
            <person name="Magnuson J."/>
            <person name="Maillard F."/>
            <person name="Murat C."/>
            <person name="Nolan M."/>
            <person name="Ohm R.A."/>
            <person name="Pangilinan J."/>
            <person name="Pereira M.F."/>
            <person name="Perotto S."/>
            <person name="Peter M."/>
            <person name="Pfister S."/>
            <person name="Riley R."/>
            <person name="Sitrit Y."/>
            <person name="Stielow J.B."/>
            <person name="Szollosi G."/>
            <person name="Zifcakova L."/>
            <person name="Stursova M."/>
            <person name="Spatafora J.W."/>
            <person name="Tedersoo L."/>
            <person name="Vaario L.M."/>
            <person name="Yamada A."/>
            <person name="Yan M."/>
            <person name="Wang P."/>
            <person name="Xu J."/>
            <person name="Bruns T."/>
            <person name="Baldrian P."/>
            <person name="Vilgalys R."/>
            <person name="Dunand C."/>
            <person name="Henrissat B."/>
            <person name="Grigoriev I.V."/>
            <person name="Hibbett D."/>
            <person name="Nagy L.G."/>
            <person name="Martin F.M."/>
        </authorList>
    </citation>
    <scope>NUCLEOTIDE SEQUENCE</scope>
    <source>
        <strain evidence="6">UH-Tt-Lm1</strain>
    </source>
</reference>
<dbReference type="GO" id="GO:0000290">
    <property type="term" value="P:deadenylation-dependent decapping of nuclear-transcribed mRNA"/>
    <property type="evidence" value="ECO:0007669"/>
    <property type="project" value="InterPro"/>
</dbReference>
<evidence type="ECO:0000256" key="5">
    <source>
        <dbReference type="SAM" id="MobiDB-lite"/>
    </source>
</evidence>
<proteinExistence type="inferred from homology"/>
<dbReference type="AlphaFoldDB" id="A0A9P6LA28"/>
<dbReference type="GO" id="GO:0000932">
    <property type="term" value="C:P-body"/>
    <property type="evidence" value="ECO:0007669"/>
    <property type="project" value="TreeGrafter"/>
</dbReference>
<dbReference type="GO" id="GO:0031087">
    <property type="term" value="P:deadenylation-independent decapping of nuclear-transcribed mRNA"/>
    <property type="evidence" value="ECO:0007669"/>
    <property type="project" value="TreeGrafter"/>
</dbReference>
<feature type="region of interest" description="Disordered" evidence="5">
    <location>
        <begin position="236"/>
        <end position="255"/>
    </location>
</feature>
<sequence length="734" mass="80710">MVRRVPSGSNATTQILRHDAANTNLNQPRAVDNQSPIPATAGMSPSSRYNHNLKVLRRRDPSIVSIFDQFSHVCLYHHNGEKWEKKGYEGSMFLYEREEYPPYGFYILNRMGMDDYIQRMYPEDDMQILGEYLMYKCYPDYIAHRLGMRATDPELATDKHKGKAITVGLWMFAPDGREPMKDVMMRLYDYIKRGEPYPAHFRYGPDRPPPPNHHLRISNDSSPEHSPEVTRAKISITHSSKLNSRPQSAGAPASMSEIEKLFSKLTPEPSHSPIPARSGQQGLTLDGLFAAARSEKAPTSNTSAPANNLQTQSIVDLNTTDRSLALLDSIFASATPPYPNGHNGTGPLQPPAPTLQIISPQPTASTVPQVLNQNVISTLLGLAPSPGGSVSSSSTSINAYRYEGDNESNGEGGSEDIDYPTSNVNSILVEATRNAITSSSKGKQSSIPSFTFPTSSDDVQKTPRIQGDVTPRPALKGIPASSPSQQPKEKDLKMGVIKKLQNGHAEVTQPPPTNIKADKAKPAPNVLRKLIPFEPDSELWPYPRQPLDDRASDDDDIVELDFSETSALSDINTLFPKSKVNANATSVAGANGKKKKKEKNKEDREQIEKSWDDPVRMGFAVGPNIPNEPPVKPVEPQPAAVSSVKGKNKPAQANVKANDQPPASSSKDKEKTEGGLDRSVVTESLISTVAKSSLSKQKDLKQMDRNTFVREILTLFHTDKSFVDDFYADYLARS</sequence>
<dbReference type="GO" id="GO:0008047">
    <property type="term" value="F:enzyme activator activity"/>
    <property type="evidence" value="ECO:0007669"/>
    <property type="project" value="InterPro"/>
</dbReference>
<dbReference type="CDD" id="cd09804">
    <property type="entry name" value="Dcp1"/>
    <property type="match status" value="1"/>
</dbReference>
<feature type="compositionally biased region" description="Low complexity" evidence="5">
    <location>
        <begin position="438"/>
        <end position="456"/>
    </location>
</feature>
<dbReference type="InterPro" id="IPR010334">
    <property type="entry name" value="Dcp1"/>
</dbReference>
<dbReference type="GO" id="GO:0003729">
    <property type="term" value="F:mRNA binding"/>
    <property type="evidence" value="ECO:0007669"/>
    <property type="project" value="TreeGrafter"/>
</dbReference>
<name>A0A9P6LA28_9AGAM</name>
<organism evidence="6 7">
    <name type="scientific">Thelephora terrestris</name>
    <dbReference type="NCBI Taxonomy" id="56493"/>
    <lineage>
        <taxon>Eukaryota</taxon>
        <taxon>Fungi</taxon>
        <taxon>Dikarya</taxon>
        <taxon>Basidiomycota</taxon>
        <taxon>Agaricomycotina</taxon>
        <taxon>Agaricomycetes</taxon>
        <taxon>Thelephorales</taxon>
        <taxon>Thelephoraceae</taxon>
        <taxon>Thelephora</taxon>
    </lineage>
</organism>
<dbReference type="EMBL" id="WIUZ02000004">
    <property type="protein sequence ID" value="KAF9788675.1"/>
    <property type="molecule type" value="Genomic_DNA"/>
</dbReference>
<keyword evidence="3" id="KW-0963">Cytoplasm</keyword>
<feature type="region of interest" description="Disordered" evidence="5">
    <location>
        <begin position="1"/>
        <end position="44"/>
    </location>
</feature>
<comment type="similarity">
    <text evidence="2">Belongs to the DCP1 family.</text>
</comment>
<gene>
    <name evidence="6" type="ORF">BJ322DRAFT_653377</name>
</gene>
<evidence type="ECO:0000256" key="1">
    <source>
        <dbReference type="ARBA" id="ARBA00004496"/>
    </source>
</evidence>
<dbReference type="SUPFAM" id="SSF50729">
    <property type="entry name" value="PH domain-like"/>
    <property type="match status" value="1"/>
</dbReference>
<dbReference type="InterPro" id="IPR011993">
    <property type="entry name" value="PH-like_dom_sf"/>
</dbReference>
<evidence type="ECO:0000313" key="6">
    <source>
        <dbReference type="EMBL" id="KAF9788675.1"/>
    </source>
</evidence>
<feature type="compositionally biased region" description="Polar residues" evidence="5">
    <location>
        <begin position="655"/>
        <end position="665"/>
    </location>
</feature>
<dbReference type="OrthoDB" id="440673at2759"/>
<feature type="region of interest" description="Disordered" evidence="5">
    <location>
        <begin position="436"/>
        <end position="491"/>
    </location>
</feature>
<feature type="compositionally biased region" description="Polar residues" evidence="5">
    <location>
        <begin position="7"/>
        <end position="44"/>
    </location>
</feature>
<accession>A0A9P6LA28</accession>
<keyword evidence="7" id="KW-1185">Reference proteome</keyword>
<dbReference type="PANTHER" id="PTHR16290">
    <property type="entry name" value="TRANSCRIPTION FACTOR SMIF DECAPPING ENZYME DCP1"/>
    <property type="match status" value="1"/>
</dbReference>
<dbReference type="PANTHER" id="PTHR16290:SF0">
    <property type="entry name" value="DECAPPING PROTEIN 1, ISOFORM A"/>
    <property type="match status" value="1"/>
</dbReference>
<feature type="compositionally biased region" description="Basic and acidic residues" evidence="5">
    <location>
        <begin position="666"/>
        <end position="676"/>
    </location>
</feature>
<evidence type="ECO:0000256" key="4">
    <source>
        <dbReference type="ARBA" id="ARBA00022664"/>
    </source>
</evidence>
<dbReference type="Pfam" id="PF06058">
    <property type="entry name" value="DCP1"/>
    <property type="match status" value="1"/>
</dbReference>
<comment type="subcellular location">
    <subcellularLocation>
        <location evidence="1">Cytoplasm</location>
    </subcellularLocation>
</comment>
<feature type="region of interest" description="Disordered" evidence="5">
    <location>
        <begin position="201"/>
        <end position="229"/>
    </location>
</feature>
<keyword evidence="4" id="KW-0507">mRNA processing</keyword>
<feature type="compositionally biased region" description="Basic and acidic residues" evidence="5">
    <location>
        <begin position="599"/>
        <end position="615"/>
    </location>
</feature>
<comment type="caution">
    <text evidence="6">The sequence shown here is derived from an EMBL/GenBank/DDBJ whole genome shotgun (WGS) entry which is preliminary data.</text>
</comment>
<evidence type="ECO:0000256" key="2">
    <source>
        <dbReference type="ARBA" id="ARBA00008778"/>
    </source>
</evidence>
<reference evidence="6" key="2">
    <citation type="submission" date="2020-11" db="EMBL/GenBank/DDBJ databases">
        <authorList>
            <consortium name="DOE Joint Genome Institute"/>
            <person name="Kuo A."/>
            <person name="Miyauchi S."/>
            <person name="Kiss E."/>
            <person name="Drula E."/>
            <person name="Kohler A."/>
            <person name="Sanchez-Garcia M."/>
            <person name="Andreopoulos B."/>
            <person name="Barry K.W."/>
            <person name="Bonito G."/>
            <person name="Buee M."/>
            <person name="Carver A."/>
            <person name="Chen C."/>
            <person name="Cichocki N."/>
            <person name="Clum A."/>
            <person name="Culley D."/>
            <person name="Crous P.W."/>
            <person name="Fauchery L."/>
            <person name="Girlanda M."/>
            <person name="Hayes R."/>
            <person name="Keri Z."/>
            <person name="Labutti K."/>
            <person name="Lipzen A."/>
            <person name="Lombard V."/>
            <person name="Magnuson J."/>
            <person name="Maillard F."/>
            <person name="Morin E."/>
            <person name="Murat C."/>
            <person name="Nolan M."/>
            <person name="Ohm R."/>
            <person name="Pangilinan J."/>
            <person name="Pereira M."/>
            <person name="Perotto S."/>
            <person name="Peter M."/>
            <person name="Riley R."/>
            <person name="Sitrit Y."/>
            <person name="Stielow B."/>
            <person name="Szollosi G."/>
            <person name="Zifcakova L."/>
            <person name="Stursova M."/>
            <person name="Spatafora J.W."/>
            <person name="Tedersoo L."/>
            <person name="Vaario L.-M."/>
            <person name="Yamada A."/>
            <person name="Yan M."/>
            <person name="Wang P."/>
            <person name="Xu J."/>
            <person name="Bruns T."/>
            <person name="Baldrian P."/>
            <person name="Vilgalys R."/>
            <person name="Henrissat B."/>
            <person name="Grigoriev I.V."/>
            <person name="Hibbett D."/>
            <person name="Nagy L.G."/>
            <person name="Martin F.M."/>
        </authorList>
    </citation>
    <scope>NUCLEOTIDE SEQUENCE</scope>
    <source>
        <strain evidence="6">UH-Tt-Lm1</strain>
    </source>
</reference>